<protein>
    <submittedName>
        <fullName evidence="2">Uncharacterized protein</fullName>
    </submittedName>
</protein>
<feature type="compositionally biased region" description="Basic and acidic residues" evidence="1">
    <location>
        <begin position="68"/>
        <end position="80"/>
    </location>
</feature>
<accession>A0A9P4KEW4</accession>
<feature type="compositionally biased region" description="Basic and acidic residues" evidence="1">
    <location>
        <begin position="32"/>
        <end position="41"/>
    </location>
</feature>
<evidence type="ECO:0000313" key="2">
    <source>
        <dbReference type="EMBL" id="KAF2264844.1"/>
    </source>
</evidence>
<reference evidence="3" key="1">
    <citation type="journal article" date="2020" name="Stud. Mycol.">
        <title>101 Dothideomycetes genomes: A test case for predicting lifestyles and emergence of pathogens.</title>
        <authorList>
            <person name="Haridas S."/>
            <person name="Albert R."/>
            <person name="Binder M."/>
            <person name="Bloem J."/>
            <person name="LaButti K."/>
            <person name="Salamov A."/>
            <person name="Andreopoulos B."/>
            <person name="Baker S."/>
            <person name="Barry K."/>
            <person name="Bills G."/>
            <person name="Bluhm B."/>
            <person name="Cannon C."/>
            <person name="Castanera R."/>
            <person name="Culley D."/>
            <person name="Daum C."/>
            <person name="Ezra D."/>
            <person name="Gonzalez J."/>
            <person name="Henrissat B."/>
            <person name="Kuo A."/>
            <person name="Liang C."/>
            <person name="Lipzen A."/>
            <person name="Lutzoni F."/>
            <person name="Magnuson J."/>
            <person name="Mondo S."/>
            <person name="Nolan M."/>
            <person name="Ohm R."/>
            <person name="Pangilinan J."/>
            <person name="Park H.-J."/>
            <person name="Ramirez L."/>
            <person name="Alfaro M."/>
            <person name="Sun H."/>
            <person name="Tritt A."/>
            <person name="Yoshinaga Y."/>
            <person name="Zwiers L.-H."/>
            <person name="Turgeon B."/>
            <person name="Goodwin S."/>
            <person name="Spatafora J."/>
            <person name="Crous P."/>
            <person name="Grigoriev I."/>
        </authorList>
    </citation>
    <scope>NUCLEOTIDE SEQUENCE [LARGE SCALE GENOMIC DNA]</scope>
    <source>
        <strain evidence="3">CBS 304.66</strain>
    </source>
</reference>
<evidence type="ECO:0000313" key="3">
    <source>
        <dbReference type="Proteomes" id="UP000800093"/>
    </source>
</evidence>
<proteinExistence type="predicted"/>
<sequence>MDWTQSGATRSLLPLNQTTPARMTRHRTATQSKDEERERIHASNSRFFGQCKKKYDAPDNSNPSCIWHDGELKQDEESLV</sequence>
<feature type="compositionally biased region" description="Polar residues" evidence="1">
    <location>
        <begin position="1"/>
        <end position="21"/>
    </location>
</feature>
<name>A0A9P4KEW4_9PLEO</name>
<dbReference type="AlphaFoldDB" id="A0A9P4KEW4"/>
<keyword evidence="3" id="KW-1185">Reference proteome</keyword>
<organism evidence="2 3">
    <name type="scientific">Lojkania enalia</name>
    <dbReference type="NCBI Taxonomy" id="147567"/>
    <lineage>
        <taxon>Eukaryota</taxon>
        <taxon>Fungi</taxon>
        <taxon>Dikarya</taxon>
        <taxon>Ascomycota</taxon>
        <taxon>Pezizomycotina</taxon>
        <taxon>Dothideomycetes</taxon>
        <taxon>Pleosporomycetidae</taxon>
        <taxon>Pleosporales</taxon>
        <taxon>Pleosporales incertae sedis</taxon>
        <taxon>Lojkania</taxon>
    </lineage>
</organism>
<gene>
    <name evidence="2" type="ORF">CC78DRAFT_532961</name>
</gene>
<evidence type="ECO:0000256" key="1">
    <source>
        <dbReference type="SAM" id="MobiDB-lite"/>
    </source>
</evidence>
<feature type="region of interest" description="Disordered" evidence="1">
    <location>
        <begin position="1"/>
        <end position="80"/>
    </location>
</feature>
<dbReference type="EMBL" id="ML986613">
    <property type="protein sequence ID" value="KAF2264844.1"/>
    <property type="molecule type" value="Genomic_DNA"/>
</dbReference>
<dbReference type="Proteomes" id="UP000800093">
    <property type="component" value="Unassembled WGS sequence"/>
</dbReference>
<comment type="caution">
    <text evidence="2">The sequence shown here is derived from an EMBL/GenBank/DDBJ whole genome shotgun (WGS) entry which is preliminary data.</text>
</comment>